<organism evidence="2">
    <name type="scientific">marine metagenome</name>
    <dbReference type="NCBI Taxonomy" id="408172"/>
    <lineage>
        <taxon>unclassified sequences</taxon>
        <taxon>metagenomes</taxon>
        <taxon>ecological metagenomes</taxon>
    </lineage>
</organism>
<sequence length="286" mass="31216">VTGLPLTHGVAHRLARAGLRGSAWYWRLARLCQRTPGVGVVRLPDGMPLMHDPSDWTCRTAYEGTYEREILRLLDDLLDDGDVVVDVGANVGIISAYASGLVGPTGRVIAVEPSPRCLGDLHAVTDGLDNVTVVEAALGAENEMVNLTGWDNPDHRGLGSVVPGHRAGLAENWFEGEACEVAQLRLEDLLTEHIGCDSPVGLLKVDVEGYEPMVLKGAPDLFRDRQVRSAILEVTTTLSVDWVGDLLREATGGYDAFMIGERGWIKRRLDLKRVDAETAMQRSTQW</sequence>
<dbReference type="Gene3D" id="3.40.50.150">
    <property type="entry name" value="Vaccinia Virus protein VP39"/>
    <property type="match status" value="1"/>
</dbReference>
<dbReference type="PANTHER" id="PTHR34203">
    <property type="entry name" value="METHYLTRANSFERASE, FKBM FAMILY PROTEIN"/>
    <property type="match status" value="1"/>
</dbReference>
<dbReference type="NCBIfam" id="TIGR01444">
    <property type="entry name" value="fkbM_fam"/>
    <property type="match status" value="1"/>
</dbReference>
<dbReference type="AlphaFoldDB" id="A0A382LN80"/>
<feature type="non-terminal residue" evidence="2">
    <location>
        <position position="1"/>
    </location>
</feature>
<feature type="domain" description="Methyltransferase FkbM" evidence="1">
    <location>
        <begin position="86"/>
        <end position="238"/>
    </location>
</feature>
<dbReference type="PANTHER" id="PTHR34203:SF13">
    <property type="entry name" value="EXPRESSED PROTEIN"/>
    <property type="match status" value="1"/>
</dbReference>
<accession>A0A382LN80</accession>
<reference evidence="2" key="1">
    <citation type="submission" date="2018-05" db="EMBL/GenBank/DDBJ databases">
        <authorList>
            <person name="Lanie J.A."/>
            <person name="Ng W.-L."/>
            <person name="Kazmierczak K.M."/>
            <person name="Andrzejewski T.M."/>
            <person name="Davidsen T.M."/>
            <person name="Wayne K.J."/>
            <person name="Tettelin H."/>
            <person name="Glass J.I."/>
            <person name="Rusch D."/>
            <person name="Podicherti R."/>
            <person name="Tsui H.-C.T."/>
            <person name="Winkler M.E."/>
        </authorList>
    </citation>
    <scope>NUCLEOTIDE SEQUENCE</scope>
</reference>
<protein>
    <recommendedName>
        <fullName evidence="1">Methyltransferase FkbM domain-containing protein</fullName>
    </recommendedName>
</protein>
<dbReference type="InterPro" id="IPR006342">
    <property type="entry name" value="FkbM_mtfrase"/>
</dbReference>
<dbReference type="EMBL" id="UINC01087962">
    <property type="protein sequence ID" value="SVC37783.1"/>
    <property type="molecule type" value="Genomic_DNA"/>
</dbReference>
<name>A0A382LN80_9ZZZZ</name>
<evidence type="ECO:0000313" key="2">
    <source>
        <dbReference type="EMBL" id="SVC37783.1"/>
    </source>
</evidence>
<feature type="non-terminal residue" evidence="2">
    <location>
        <position position="286"/>
    </location>
</feature>
<evidence type="ECO:0000259" key="1">
    <source>
        <dbReference type="Pfam" id="PF05050"/>
    </source>
</evidence>
<proteinExistence type="predicted"/>
<dbReference type="InterPro" id="IPR052514">
    <property type="entry name" value="SAM-dependent_MTase"/>
</dbReference>
<dbReference type="SUPFAM" id="SSF53335">
    <property type="entry name" value="S-adenosyl-L-methionine-dependent methyltransferases"/>
    <property type="match status" value="1"/>
</dbReference>
<gene>
    <name evidence="2" type="ORF">METZ01_LOCUS290637</name>
</gene>
<dbReference type="InterPro" id="IPR029063">
    <property type="entry name" value="SAM-dependent_MTases_sf"/>
</dbReference>
<dbReference type="Pfam" id="PF05050">
    <property type="entry name" value="Methyltransf_21"/>
    <property type="match status" value="1"/>
</dbReference>